<dbReference type="PANTHER" id="PTHR42886">
    <property type="entry name" value="RE40534P-RELATED"/>
    <property type="match status" value="1"/>
</dbReference>
<evidence type="ECO:0000313" key="2">
    <source>
        <dbReference type="Proteomes" id="UP000307756"/>
    </source>
</evidence>
<dbReference type="PANTHER" id="PTHR42886:SF29">
    <property type="entry name" value="PUMMELIG, ISOFORM A"/>
    <property type="match status" value="1"/>
</dbReference>
<comment type="caution">
    <text evidence="1">The sequence shown here is derived from an EMBL/GenBank/DDBJ whole genome shotgun (WGS) entry which is preliminary data.</text>
</comment>
<keyword evidence="1" id="KW-0378">Hydrolase</keyword>
<dbReference type="EMBL" id="SWBM01000001">
    <property type="protein sequence ID" value="TKC19109.1"/>
    <property type="molecule type" value="Genomic_DNA"/>
</dbReference>
<protein>
    <submittedName>
        <fullName evidence="1">Alpha/beta hydrolase</fullName>
    </submittedName>
</protein>
<dbReference type="Proteomes" id="UP000307756">
    <property type="component" value="Unassembled WGS sequence"/>
</dbReference>
<dbReference type="SUPFAM" id="SSF53474">
    <property type="entry name" value="alpha/beta-Hydrolases"/>
    <property type="match status" value="2"/>
</dbReference>
<reference evidence="1 2" key="1">
    <citation type="journal article" date="2011" name="J. Microbiol.">
        <title>Bacillus kyonggiensis sp. nov., isolated from soil of a lettuce field.</title>
        <authorList>
            <person name="Dong K."/>
            <person name="Lee S."/>
        </authorList>
    </citation>
    <scope>NUCLEOTIDE SEQUENCE [LARGE SCALE GENOMIC DNA]</scope>
    <source>
        <strain evidence="1 2">NB22</strain>
    </source>
</reference>
<gene>
    <name evidence="1" type="ORF">FA727_06065</name>
</gene>
<accession>A0A4U1D991</accession>
<keyword evidence="2" id="KW-1185">Reference proteome</keyword>
<dbReference type="GO" id="GO:0016787">
    <property type="term" value="F:hydrolase activity"/>
    <property type="evidence" value="ECO:0007669"/>
    <property type="project" value="UniProtKB-KW"/>
</dbReference>
<name>A0A4U1D991_9BACI</name>
<sequence length="486" mass="56039">MRGMFHSNLDFHSDSLFILVPGLLGDRCDSRSMLTKIARGLSKKNTHVLRFDFPGAGISDGFYETNTFEIFSDVLNFIIDEVKGNFTFIKKVILIGFSEGLKVCIDVAKSRNDVKGIGSCNGLIVEEDTKFSIERPRLKNGTIAYNSYYGTWVNFQIIMKYKDYLIDHMLLPDSIDYFGIYSESDLLSQNSCQYFKDNKFELKIIKEADHLFTTDEWLNEVVVDITDWGQRFISNNEKMDTFYIQTVHGKVLVNINCTSKKKSMLVFVHGFGQNKTGPGYLFNQIAQKIREDFNYCMFDFSGSGDSEGEFKHVDLRILVDNLNSVIMFLMEKYQINYFFLLGSGLGNQLITLLDNKFNVFPCFIFPEQINFRDEVFTKSNNGLIDTSDLFEKYPEVEKEFYKLGNTHNRTKGLLVKSNFLIDISNIKLWEKLNKMEKGIVITNNDNISDELILIKSNDKTGLLLDANERDRVVEILINHFKEISLK</sequence>
<dbReference type="InterPro" id="IPR029058">
    <property type="entry name" value="AB_hydrolase_fold"/>
</dbReference>
<organism evidence="1 2">
    <name type="scientific">Robertmurraya kyonggiensis</name>
    <dbReference type="NCBI Taxonomy" id="1037680"/>
    <lineage>
        <taxon>Bacteria</taxon>
        <taxon>Bacillati</taxon>
        <taxon>Bacillota</taxon>
        <taxon>Bacilli</taxon>
        <taxon>Bacillales</taxon>
        <taxon>Bacillaceae</taxon>
        <taxon>Robertmurraya</taxon>
    </lineage>
</organism>
<proteinExistence type="predicted"/>
<dbReference type="AlphaFoldDB" id="A0A4U1D991"/>
<dbReference type="Gene3D" id="3.40.50.1820">
    <property type="entry name" value="alpha/beta hydrolase"/>
    <property type="match status" value="2"/>
</dbReference>
<evidence type="ECO:0000313" key="1">
    <source>
        <dbReference type="EMBL" id="TKC19109.1"/>
    </source>
</evidence>